<dbReference type="EMBL" id="BPLR01018338">
    <property type="protein sequence ID" value="GIY98799.1"/>
    <property type="molecule type" value="Genomic_DNA"/>
</dbReference>
<comment type="caution">
    <text evidence="2">The sequence shown here is derived from an EMBL/GenBank/DDBJ whole genome shotgun (WGS) entry which is preliminary data.</text>
</comment>
<dbReference type="Proteomes" id="UP001054945">
    <property type="component" value="Unassembled WGS sequence"/>
</dbReference>
<sequence length="69" mass="7612">MELELLEMMTKGTGQGASDNRASSSRAGNLTEVIFCLLLMDLLSDNDDFVPPTPKTERKIISPSKMPRI</sequence>
<organism evidence="2 3">
    <name type="scientific">Caerostris extrusa</name>
    <name type="common">Bark spider</name>
    <name type="synonym">Caerostris bankana</name>
    <dbReference type="NCBI Taxonomy" id="172846"/>
    <lineage>
        <taxon>Eukaryota</taxon>
        <taxon>Metazoa</taxon>
        <taxon>Ecdysozoa</taxon>
        <taxon>Arthropoda</taxon>
        <taxon>Chelicerata</taxon>
        <taxon>Arachnida</taxon>
        <taxon>Araneae</taxon>
        <taxon>Araneomorphae</taxon>
        <taxon>Entelegynae</taxon>
        <taxon>Araneoidea</taxon>
        <taxon>Araneidae</taxon>
        <taxon>Caerostris</taxon>
    </lineage>
</organism>
<accession>A0AAV4XVM0</accession>
<evidence type="ECO:0000313" key="2">
    <source>
        <dbReference type="EMBL" id="GIY98799.1"/>
    </source>
</evidence>
<keyword evidence="3" id="KW-1185">Reference proteome</keyword>
<proteinExistence type="predicted"/>
<reference evidence="2 3" key="1">
    <citation type="submission" date="2021-06" db="EMBL/GenBank/DDBJ databases">
        <title>Caerostris extrusa draft genome.</title>
        <authorList>
            <person name="Kono N."/>
            <person name="Arakawa K."/>
        </authorList>
    </citation>
    <scope>NUCLEOTIDE SEQUENCE [LARGE SCALE GENOMIC DNA]</scope>
</reference>
<feature type="region of interest" description="Disordered" evidence="1">
    <location>
        <begin position="1"/>
        <end position="24"/>
    </location>
</feature>
<evidence type="ECO:0000313" key="3">
    <source>
        <dbReference type="Proteomes" id="UP001054945"/>
    </source>
</evidence>
<evidence type="ECO:0000256" key="1">
    <source>
        <dbReference type="SAM" id="MobiDB-lite"/>
    </source>
</evidence>
<dbReference type="AlphaFoldDB" id="A0AAV4XVM0"/>
<protein>
    <submittedName>
        <fullName evidence="2">Uncharacterized protein</fullName>
    </submittedName>
</protein>
<name>A0AAV4XVM0_CAEEX</name>
<gene>
    <name evidence="2" type="ORF">CEXT_36531</name>
</gene>